<dbReference type="AlphaFoldDB" id="A0A0P9LDB9"/>
<sequence length="41" mass="4636">MIEDQSVKPCTSRASRKFLNGEKQKARTRRAFCLLQGVQGP</sequence>
<dbReference type="Proteomes" id="UP000050425">
    <property type="component" value="Unassembled WGS sequence"/>
</dbReference>
<organism evidence="1 2">
    <name type="scientific">Pseudomonas syringae pv. antirrhini</name>
    <dbReference type="NCBI Taxonomy" id="251702"/>
    <lineage>
        <taxon>Bacteria</taxon>
        <taxon>Pseudomonadati</taxon>
        <taxon>Pseudomonadota</taxon>
        <taxon>Gammaproteobacteria</taxon>
        <taxon>Pseudomonadales</taxon>
        <taxon>Pseudomonadaceae</taxon>
        <taxon>Pseudomonas</taxon>
    </lineage>
</organism>
<evidence type="ECO:0000313" key="2">
    <source>
        <dbReference type="Proteomes" id="UP000050425"/>
    </source>
</evidence>
<dbReference type="EMBL" id="LJPT01000025">
    <property type="protein sequence ID" value="KPW51704.1"/>
    <property type="molecule type" value="Genomic_DNA"/>
</dbReference>
<evidence type="ECO:0000313" key="1">
    <source>
        <dbReference type="EMBL" id="KPW51704.1"/>
    </source>
</evidence>
<reference evidence="1 2" key="1">
    <citation type="submission" date="2015-09" db="EMBL/GenBank/DDBJ databases">
        <title>Genome announcement of multiple Pseudomonas syringae strains.</title>
        <authorList>
            <person name="Thakur S."/>
            <person name="Wang P.W."/>
            <person name="Gong Y."/>
            <person name="Weir B.S."/>
            <person name="Guttman D.S."/>
        </authorList>
    </citation>
    <scope>NUCLEOTIDE SEQUENCE [LARGE SCALE GENOMIC DNA]</scope>
    <source>
        <strain evidence="1 2">ICMP4303</strain>
    </source>
</reference>
<comment type="caution">
    <text evidence="1">The sequence shown here is derived from an EMBL/GenBank/DDBJ whole genome shotgun (WGS) entry which is preliminary data.</text>
</comment>
<proteinExistence type="predicted"/>
<protein>
    <submittedName>
        <fullName evidence="1">Uncharacterized protein</fullName>
    </submittedName>
</protein>
<accession>A0A0P9LDB9</accession>
<gene>
    <name evidence="1" type="ORF">ALO88_102698</name>
</gene>
<name>A0A0P9LDB9_9PSED</name>